<evidence type="ECO:0000313" key="1">
    <source>
        <dbReference type="EMBL" id="MXO66278.1"/>
    </source>
</evidence>
<name>A0A6I4T6I8_9SPHN</name>
<evidence type="ECO:0000313" key="2">
    <source>
        <dbReference type="Proteomes" id="UP000438476"/>
    </source>
</evidence>
<sequence length="62" mass="7391">MTTQPKDRLLTIREVMQRTSLSRSYVYHLVKQGDFPEPIKLGPKCTRWSERALDQWLQEKLS</sequence>
<dbReference type="PANTHER" id="PTHR36154">
    <property type="entry name" value="DNA-BINDING TRANSCRIPTIONAL ACTIVATOR ALPA"/>
    <property type="match status" value="1"/>
</dbReference>
<keyword evidence="2" id="KW-1185">Reference proteome</keyword>
<accession>A0A6I4T6I8</accession>
<dbReference type="OrthoDB" id="1525365at2"/>
<dbReference type="AlphaFoldDB" id="A0A6I4T6I8"/>
<dbReference type="InterPro" id="IPR052931">
    <property type="entry name" value="Prophage_regulatory_activator"/>
</dbReference>
<comment type="caution">
    <text evidence="1">The sequence shown here is derived from an EMBL/GenBank/DDBJ whole genome shotgun (WGS) entry which is preliminary data.</text>
</comment>
<dbReference type="RefSeq" id="WP_160736702.1">
    <property type="nucleotide sequence ID" value="NZ_WTYT01000004.1"/>
</dbReference>
<dbReference type="EMBL" id="WTYT01000004">
    <property type="protein sequence ID" value="MXO66278.1"/>
    <property type="molecule type" value="Genomic_DNA"/>
</dbReference>
<organism evidence="1 2">
    <name type="scientific">Altericroceibacterium endophyticum</name>
    <dbReference type="NCBI Taxonomy" id="1808508"/>
    <lineage>
        <taxon>Bacteria</taxon>
        <taxon>Pseudomonadati</taxon>
        <taxon>Pseudomonadota</taxon>
        <taxon>Alphaproteobacteria</taxon>
        <taxon>Sphingomonadales</taxon>
        <taxon>Erythrobacteraceae</taxon>
        <taxon>Altericroceibacterium</taxon>
    </lineage>
</organism>
<dbReference type="Proteomes" id="UP000438476">
    <property type="component" value="Unassembled WGS sequence"/>
</dbReference>
<protein>
    <submittedName>
        <fullName evidence="1">AlpA family phage regulatory protein</fullName>
    </submittedName>
</protein>
<reference evidence="1 2" key="1">
    <citation type="submission" date="2019-12" db="EMBL/GenBank/DDBJ databases">
        <title>Genomic-based taxomic classification of the family Erythrobacteraceae.</title>
        <authorList>
            <person name="Xu L."/>
        </authorList>
    </citation>
    <scope>NUCLEOTIDE SEQUENCE [LARGE SCALE GENOMIC DNA]</scope>
    <source>
        <strain evidence="1 2">LMG 29518</strain>
    </source>
</reference>
<dbReference type="SUPFAM" id="SSF46955">
    <property type="entry name" value="Putative DNA-binding domain"/>
    <property type="match status" value="1"/>
</dbReference>
<proteinExistence type="predicted"/>
<dbReference type="InterPro" id="IPR009061">
    <property type="entry name" value="DNA-bd_dom_put_sf"/>
</dbReference>
<gene>
    <name evidence="1" type="ORF">GRI91_10965</name>
</gene>
<dbReference type="Pfam" id="PF05930">
    <property type="entry name" value="Phage_AlpA"/>
    <property type="match status" value="1"/>
</dbReference>
<dbReference type="PANTHER" id="PTHR36154:SF1">
    <property type="entry name" value="DNA-BINDING TRANSCRIPTIONAL ACTIVATOR ALPA"/>
    <property type="match status" value="1"/>
</dbReference>
<dbReference type="Gene3D" id="1.10.238.160">
    <property type="match status" value="1"/>
</dbReference>
<dbReference type="InterPro" id="IPR010260">
    <property type="entry name" value="AlpA"/>
</dbReference>